<evidence type="ECO:0000256" key="1">
    <source>
        <dbReference type="SAM" id="Phobius"/>
    </source>
</evidence>
<evidence type="ECO:0000313" key="3">
    <source>
        <dbReference type="Proteomes" id="UP001066276"/>
    </source>
</evidence>
<feature type="transmembrane region" description="Helical" evidence="1">
    <location>
        <begin position="23"/>
        <end position="47"/>
    </location>
</feature>
<gene>
    <name evidence="2" type="ORF">NDU88_006754</name>
</gene>
<evidence type="ECO:0000313" key="2">
    <source>
        <dbReference type="EMBL" id="KAJ1190014.1"/>
    </source>
</evidence>
<accession>A0AAV7UPZ1</accession>
<reference evidence="2" key="1">
    <citation type="journal article" date="2022" name="bioRxiv">
        <title>Sequencing and chromosome-scale assembly of the giantPleurodeles waltlgenome.</title>
        <authorList>
            <person name="Brown T."/>
            <person name="Elewa A."/>
            <person name="Iarovenko S."/>
            <person name="Subramanian E."/>
            <person name="Araus A.J."/>
            <person name="Petzold A."/>
            <person name="Susuki M."/>
            <person name="Suzuki K.-i.T."/>
            <person name="Hayashi T."/>
            <person name="Toyoda A."/>
            <person name="Oliveira C."/>
            <person name="Osipova E."/>
            <person name="Leigh N.D."/>
            <person name="Simon A."/>
            <person name="Yun M.H."/>
        </authorList>
    </citation>
    <scope>NUCLEOTIDE SEQUENCE</scope>
    <source>
        <strain evidence="2">20211129_DDA</strain>
        <tissue evidence="2">Liver</tissue>
    </source>
</reference>
<name>A0AAV7UPZ1_PLEWA</name>
<proteinExistence type="predicted"/>
<keyword evidence="1" id="KW-0812">Transmembrane</keyword>
<sequence>MHHISCLSLICLPLPDLRIFLPLLVHFAHLIYVFFCQPSLLCSVLFSPMRLEATVERYSLSTDDQDDMAAPVRRYRTVPVDGHEAGLGMPESPIGKLPVGNQCLNGDHAGQKMDCLCRIRFGGLKKTKSRKC</sequence>
<comment type="caution">
    <text evidence="2">The sequence shown here is derived from an EMBL/GenBank/DDBJ whole genome shotgun (WGS) entry which is preliminary data.</text>
</comment>
<dbReference type="Proteomes" id="UP001066276">
    <property type="component" value="Chromosome 3_1"/>
</dbReference>
<keyword evidence="1" id="KW-1133">Transmembrane helix</keyword>
<organism evidence="2 3">
    <name type="scientific">Pleurodeles waltl</name>
    <name type="common">Iberian ribbed newt</name>
    <dbReference type="NCBI Taxonomy" id="8319"/>
    <lineage>
        <taxon>Eukaryota</taxon>
        <taxon>Metazoa</taxon>
        <taxon>Chordata</taxon>
        <taxon>Craniata</taxon>
        <taxon>Vertebrata</taxon>
        <taxon>Euteleostomi</taxon>
        <taxon>Amphibia</taxon>
        <taxon>Batrachia</taxon>
        <taxon>Caudata</taxon>
        <taxon>Salamandroidea</taxon>
        <taxon>Salamandridae</taxon>
        <taxon>Pleurodelinae</taxon>
        <taxon>Pleurodeles</taxon>
    </lineage>
</organism>
<dbReference type="AlphaFoldDB" id="A0AAV7UPZ1"/>
<keyword evidence="3" id="KW-1185">Reference proteome</keyword>
<dbReference type="EMBL" id="JANPWB010000005">
    <property type="protein sequence ID" value="KAJ1190014.1"/>
    <property type="molecule type" value="Genomic_DNA"/>
</dbReference>
<protein>
    <submittedName>
        <fullName evidence="2">Uncharacterized protein</fullName>
    </submittedName>
</protein>
<keyword evidence="1" id="KW-0472">Membrane</keyword>